<dbReference type="InterPro" id="IPR054722">
    <property type="entry name" value="PolX-like_BBD"/>
</dbReference>
<accession>A0ABQ5GYW4</accession>
<keyword evidence="10" id="KW-0460">Magnesium</keyword>
<keyword evidence="2" id="KW-0645">Protease</keyword>
<evidence type="ECO:0000259" key="17">
    <source>
        <dbReference type="Pfam" id="PF07727"/>
    </source>
</evidence>
<evidence type="ECO:0000256" key="12">
    <source>
        <dbReference type="ARBA" id="ARBA00022918"/>
    </source>
</evidence>
<keyword evidence="13" id="KW-0808">Transferase</keyword>
<feature type="compositionally biased region" description="Polar residues" evidence="16">
    <location>
        <begin position="576"/>
        <end position="599"/>
    </location>
</feature>
<evidence type="ECO:0000256" key="1">
    <source>
        <dbReference type="ARBA" id="ARBA00002180"/>
    </source>
</evidence>
<feature type="domain" description="Reverse transcriptase Ty1/copia-type" evidence="17">
    <location>
        <begin position="840"/>
        <end position="987"/>
    </location>
</feature>
<dbReference type="Pfam" id="PF07727">
    <property type="entry name" value="RVT_2"/>
    <property type="match status" value="1"/>
</dbReference>
<sequence>MENEIDLEKKIKELDNIVYKVGQSAQTVHMLTKTQAFYDNTHKQALGYQNPFYLRKAQRIKPTLYDGAVISKTHVAMPVIDEEETLILEEESRSKMFEKAKDPEVIAKKISHKPIDYEKLNSLIEDFETRFSPQQELSAEQAFWFHTFNPTIEPSYSPPVIVDVPNKLPKVSLVNASYKKLKFHLTQYDSMVKKRTTPSALEEGEWGFEHTKAIFNNEIIPFLKSLKDIFNVFDKDLLNEITEVQTVFDQMEASVQQFSVDKKCLEIAKKEILLENDRLLQKVMSQDVLITVMNSMSLNNDSVNVKMQKCELCEKCLNLNAELSKSKQAYNDLLKNHSQLEKHCISLEVSMQLKQEVFQNDESCVNQNAVKIQECFEINDLKAWLQDKDTTISKLKDTIKYLTKNTKEKNVNHDKCDLEPINEELENRKEIVENVVHIPSATTIAPGMFKLDLVPLPHRLLENREVHIDYLRNTKKQANILQEIVKQAKAKQPLDGDLDLACKYATRIQELLVYVQDTYLNAITPSTKKVAVTPMNNVKKVRFAEPLTSSSNIKQVESSNTSDSNTPMLYSTGVKCSTSNCGSKPPSNKKNDRISQTPSRNKKNKVEAQPRKVVQIILWYLDSGCSKHMTGNRSQLMNFVSKFLGTIRFRNDQIARINGDYGDISMGKKLLSQGLFNYIEGLDINLFFWSRDTNLYTISLDDMLKSSPICLLSKASKTKSWLWHRRLSHLNFGTLNKLAKDGIARGIPRLKFQKDHLCSTCALGKSKKTSHQPKEKDTNQEKLYLLHMDLCGLMRVASITGKSPKVEELLGPSSKHQKFQVRVKATVQRNVHESVMEPEFGQSETGFVDLDNPSHVYKLNKALYGLKQAPRTWYDMLSSFLISQQFSKGAVDFQHSSKRHVGNDILLVQIYVDDIIFASTNTAMCNEFANQMTSKFKMSMMGHMSFFLGLQISQSPGGVFINQSKYASEIVKKYGLHSTDSIDTPMIENKKLDEDLQGKPVDATLYCGIIGSLMYLTSSRPDLNYVVCLCAPG</sequence>
<dbReference type="PANTHER" id="PTHR42648">
    <property type="entry name" value="TRANSPOSASE, PUTATIVE-RELATED"/>
    <property type="match status" value="1"/>
</dbReference>
<dbReference type="InterPro" id="IPR013103">
    <property type="entry name" value="RVT_2"/>
</dbReference>
<keyword evidence="14" id="KW-0233">DNA recombination</keyword>
<keyword evidence="12" id="KW-0695">RNA-directed DNA polymerase</keyword>
<evidence type="ECO:0000256" key="16">
    <source>
        <dbReference type="SAM" id="MobiDB-lite"/>
    </source>
</evidence>
<feature type="domain" description="Retrovirus-related Pol polyprotein from transposon TNT 1-94-like beta-barrel" evidence="19">
    <location>
        <begin position="619"/>
        <end position="666"/>
    </location>
</feature>
<dbReference type="Pfam" id="PF22936">
    <property type="entry name" value="Pol_BBD"/>
    <property type="match status" value="1"/>
</dbReference>
<evidence type="ECO:0000256" key="4">
    <source>
        <dbReference type="ARBA" id="ARBA00022723"/>
    </source>
</evidence>
<reference evidence="20" key="2">
    <citation type="submission" date="2022-01" db="EMBL/GenBank/DDBJ databases">
        <authorList>
            <person name="Yamashiro T."/>
            <person name="Shiraishi A."/>
            <person name="Satake H."/>
            <person name="Nakayama K."/>
        </authorList>
    </citation>
    <scope>NUCLEOTIDE SEQUENCE</scope>
</reference>
<evidence type="ECO:0000256" key="8">
    <source>
        <dbReference type="ARBA" id="ARBA00022801"/>
    </source>
</evidence>
<keyword evidence="11" id="KW-0229">DNA integration</keyword>
<evidence type="ECO:0000256" key="5">
    <source>
        <dbReference type="ARBA" id="ARBA00022741"/>
    </source>
</evidence>
<feature type="domain" description="GAG-pre-integrase" evidence="18">
    <location>
        <begin position="694"/>
        <end position="766"/>
    </location>
</feature>
<keyword evidence="5" id="KW-0547">Nucleotide-binding</keyword>
<dbReference type="Pfam" id="PF13976">
    <property type="entry name" value="gag_pre-integrs"/>
    <property type="match status" value="1"/>
</dbReference>
<feature type="region of interest" description="Disordered" evidence="16">
    <location>
        <begin position="576"/>
        <end position="608"/>
    </location>
</feature>
<reference evidence="20" key="1">
    <citation type="journal article" date="2022" name="Int. J. Mol. Sci.">
        <title>Draft Genome of Tanacetum Coccineum: Genomic Comparison of Closely Related Tanacetum-Family Plants.</title>
        <authorList>
            <person name="Yamashiro T."/>
            <person name="Shiraishi A."/>
            <person name="Nakayama K."/>
            <person name="Satake H."/>
        </authorList>
    </citation>
    <scope>NUCLEOTIDE SEQUENCE</scope>
</reference>
<name>A0ABQ5GYW4_9ASTR</name>
<evidence type="ECO:0000256" key="11">
    <source>
        <dbReference type="ARBA" id="ARBA00022908"/>
    </source>
</evidence>
<evidence type="ECO:0000313" key="20">
    <source>
        <dbReference type="EMBL" id="GJT80709.1"/>
    </source>
</evidence>
<dbReference type="EMBL" id="BQNB010019018">
    <property type="protein sequence ID" value="GJT80709.1"/>
    <property type="molecule type" value="Genomic_DNA"/>
</dbReference>
<evidence type="ECO:0000256" key="7">
    <source>
        <dbReference type="ARBA" id="ARBA00022759"/>
    </source>
</evidence>
<keyword evidence="9" id="KW-0067">ATP-binding</keyword>
<keyword evidence="13" id="KW-0548">Nucleotidyltransferase</keyword>
<dbReference type="InterPro" id="IPR025724">
    <property type="entry name" value="GAG-pre-integrase_dom"/>
</dbReference>
<keyword evidence="3" id="KW-0540">Nuclease</keyword>
<evidence type="ECO:0000256" key="10">
    <source>
        <dbReference type="ARBA" id="ARBA00022842"/>
    </source>
</evidence>
<evidence type="ECO:0000313" key="21">
    <source>
        <dbReference type="Proteomes" id="UP001151760"/>
    </source>
</evidence>
<evidence type="ECO:0000259" key="19">
    <source>
        <dbReference type="Pfam" id="PF22936"/>
    </source>
</evidence>
<keyword evidence="15" id="KW-0511">Multifunctional enzyme</keyword>
<evidence type="ECO:0000256" key="3">
    <source>
        <dbReference type="ARBA" id="ARBA00022722"/>
    </source>
</evidence>
<dbReference type="PANTHER" id="PTHR42648:SF11">
    <property type="entry name" value="TRANSPOSON TY4-P GAG-POL POLYPROTEIN"/>
    <property type="match status" value="1"/>
</dbReference>
<gene>
    <name evidence="20" type="ORF">Tco_1055051</name>
</gene>
<keyword evidence="13" id="KW-0239">DNA-directed DNA polymerase</keyword>
<dbReference type="InterPro" id="IPR039537">
    <property type="entry name" value="Retrotran_Ty1/copia-like"/>
</dbReference>
<comment type="function">
    <text evidence="1">The aspartyl protease (PR) mediates the proteolytic cleavages of the Gag and Gag-Pol polyproteins after assembly of the VLP.</text>
</comment>
<keyword evidence="7" id="KW-0255">Endonuclease</keyword>
<keyword evidence="6" id="KW-0064">Aspartyl protease</keyword>
<keyword evidence="4" id="KW-0479">Metal-binding</keyword>
<proteinExistence type="predicted"/>
<protein>
    <submittedName>
        <fullName evidence="20">Integrase, catalytic region, zinc finger, CCHC-type containing protein</fullName>
    </submittedName>
</protein>
<evidence type="ECO:0000256" key="2">
    <source>
        <dbReference type="ARBA" id="ARBA00022670"/>
    </source>
</evidence>
<comment type="caution">
    <text evidence="20">The sequence shown here is derived from an EMBL/GenBank/DDBJ whole genome shotgun (WGS) entry which is preliminary data.</text>
</comment>
<evidence type="ECO:0000256" key="13">
    <source>
        <dbReference type="ARBA" id="ARBA00022932"/>
    </source>
</evidence>
<evidence type="ECO:0000256" key="9">
    <source>
        <dbReference type="ARBA" id="ARBA00022840"/>
    </source>
</evidence>
<evidence type="ECO:0000256" key="6">
    <source>
        <dbReference type="ARBA" id="ARBA00022750"/>
    </source>
</evidence>
<dbReference type="Proteomes" id="UP001151760">
    <property type="component" value="Unassembled WGS sequence"/>
</dbReference>
<evidence type="ECO:0000256" key="14">
    <source>
        <dbReference type="ARBA" id="ARBA00023172"/>
    </source>
</evidence>
<evidence type="ECO:0000256" key="15">
    <source>
        <dbReference type="ARBA" id="ARBA00023268"/>
    </source>
</evidence>
<dbReference type="InterPro" id="IPR043502">
    <property type="entry name" value="DNA/RNA_pol_sf"/>
</dbReference>
<keyword evidence="8" id="KW-0378">Hydrolase</keyword>
<dbReference type="SUPFAM" id="SSF56672">
    <property type="entry name" value="DNA/RNA polymerases"/>
    <property type="match status" value="1"/>
</dbReference>
<organism evidence="20 21">
    <name type="scientific">Tanacetum coccineum</name>
    <dbReference type="NCBI Taxonomy" id="301880"/>
    <lineage>
        <taxon>Eukaryota</taxon>
        <taxon>Viridiplantae</taxon>
        <taxon>Streptophyta</taxon>
        <taxon>Embryophyta</taxon>
        <taxon>Tracheophyta</taxon>
        <taxon>Spermatophyta</taxon>
        <taxon>Magnoliopsida</taxon>
        <taxon>eudicotyledons</taxon>
        <taxon>Gunneridae</taxon>
        <taxon>Pentapetalae</taxon>
        <taxon>asterids</taxon>
        <taxon>campanulids</taxon>
        <taxon>Asterales</taxon>
        <taxon>Asteraceae</taxon>
        <taxon>Asteroideae</taxon>
        <taxon>Anthemideae</taxon>
        <taxon>Anthemidinae</taxon>
        <taxon>Tanacetum</taxon>
    </lineage>
</organism>
<evidence type="ECO:0000259" key="18">
    <source>
        <dbReference type="Pfam" id="PF13976"/>
    </source>
</evidence>
<keyword evidence="21" id="KW-1185">Reference proteome</keyword>